<keyword evidence="2" id="KW-0539">Nucleus</keyword>
<evidence type="ECO:0000313" key="6">
    <source>
        <dbReference type="Proteomes" id="UP001211907"/>
    </source>
</evidence>
<reference evidence="5" key="1">
    <citation type="submission" date="2020-05" db="EMBL/GenBank/DDBJ databases">
        <title>Phylogenomic resolution of chytrid fungi.</title>
        <authorList>
            <person name="Stajich J.E."/>
            <person name="Amses K."/>
            <person name="Simmons R."/>
            <person name="Seto K."/>
            <person name="Myers J."/>
            <person name="Bonds A."/>
            <person name="Quandt C.A."/>
            <person name="Barry K."/>
            <person name="Liu P."/>
            <person name="Grigoriev I."/>
            <person name="Longcore J.E."/>
            <person name="James T.Y."/>
        </authorList>
    </citation>
    <scope>NUCLEOTIDE SEQUENCE</scope>
    <source>
        <strain evidence="5">JEL0513</strain>
    </source>
</reference>
<dbReference type="CDD" id="cd14688">
    <property type="entry name" value="bZIP_YAP"/>
    <property type="match status" value="1"/>
</dbReference>
<dbReference type="Proteomes" id="UP001211907">
    <property type="component" value="Unassembled WGS sequence"/>
</dbReference>
<dbReference type="GO" id="GO:0001228">
    <property type="term" value="F:DNA-binding transcription activator activity, RNA polymerase II-specific"/>
    <property type="evidence" value="ECO:0007669"/>
    <property type="project" value="TreeGrafter"/>
</dbReference>
<accession>A0AAD5SLD9</accession>
<evidence type="ECO:0000256" key="3">
    <source>
        <dbReference type="SAM" id="Coils"/>
    </source>
</evidence>
<comment type="subcellular location">
    <subcellularLocation>
        <location evidence="1">Nucleus</location>
    </subcellularLocation>
</comment>
<evidence type="ECO:0008006" key="7">
    <source>
        <dbReference type="Google" id="ProtNLM"/>
    </source>
</evidence>
<proteinExistence type="predicted"/>
<keyword evidence="6" id="KW-1185">Reference proteome</keyword>
<feature type="coiled-coil region" evidence="3">
    <location>
        <begin position="34"/>
        <end position="61"/>
    </location>
</feature>
<feature type="region of interest" description="Disordered" evidence="4">
    <location>
        <begin position="1"/>
        <end position="31"/>
    </location>
</feature>
<comment type="caution">
    <text evidence="5">The sequence shown here is derived from an EMBL/GenBank/DDBJ whole genome shotgun (WGS) entry which is preliminary data.</text>
</comment>
<evidence type="ECO:0000256" key="1">
    <source>
        <dbReference type="ARBA" id="ARBA00004123"/>
    </source>
</evidence>
<dbReference type="PANTHER" id="PTHR40621">
    <property type="entry name" value="TRANSCRIPTION FACTOR KAPC-RELATED"/>
    <property type="match status" value="1"/>
</dbReference>
<evidence type="ECO:0000256" key="4">
    <source>
        <dbReference type="SAM" id="MobiDB-lite"/>
    </source>
</evidence>
<sequence length="268" mass="30739">MNQPESKKCGRKPVPFDGTNKRQEQMRAAQRLHRERRQKHVEELEKTVEVLSAQLQRFEACKVLCEKLQNEVSLLRAALRLQTVRPANQRQFACPNCAAEQLRADLLREQLAQHERKQHQQHQLHPLSGKQQYATMPQNRLLLQQDSVSWNQSQNEVFCESVEQEIWDSSNVTAMLDLVEPSPLTQILSPLHGQIFSNAEFQSAIDIFGPLKINVVKVAFLSVPSLSKNPESVNAILDAFVVSIFKDFMSKLYIYICFQGNFSQSHTT</sequence>
<organism evidence="5 6">
    <name type="scientific">Physocladia obscura</name>
    <dbReference type="NCBI Taxonomy" id="109957"/>
    <lineage>
        <taxon>Eukaryota</taxon>
        <taxon>Fungi</taxon>
        <taxon>Fungi incertae sedis</taxon>
        <taxon>Chytridiomycota</taxon>
        <taxon>Chytridiomycota incertae sedis</taxon>
        <taxon>Chytridiomycetes</taxon>
        <taxon>Chytridiales</taxon>
        <taxon>Chytriomycetaceae</taxon>
        <taxon>Physocladia</taxon>
    </lineage>
</organism>
<keyword evidence="3" id="KW-0175">Coiled coil</keyword>
<dbReference type="Gene3D" id="1.20.5.170">
    <property type="match status" value="1"/>
</dbReference>
<evidence type="ECO:0000256" key="2">
    <source>
        <dbReference type="ARBA" id="ARBA00023242"/>
    </source>
</evidence>
<evidence type="ECO:0000313" key="5">
    <source>
        <dbReference type="EMBL" id="KAJ3080422.1"/>
    </source>
</evidence>
<dbReference type="InterPro" id="IPR046347">
    <property type="entry name" value="bZIP_sf"/>
</dbReference>
<dbReference type="AlphaFoldDB" id="A0AAD5SLD9"/>
<dbReference type="GO" id="GO:0090575">
    <property type="term" value="C:RNA polymerase II transcription regulator complex"/>
    <property type="evidence" value="ECO:0007669"/>
    <property type="project" value="TreeGrafter"/>
</dbReference>
<dbReference type="SUPFAM" id="SSF57959">
    <property type="entry name" value="Leucine zipper domain"/>
    <property type="match status" value="1"/>
</dbReference>
<dbReference type="GO" id="GO:0000976">
    <property type="term" value="F:transcription cis-regulatory region binding"/>
    <property type="evidence" value="ECO:0007669"/>
    <property type="project" value="InterPro"/>
</dbReference>
<gene>
    <name evidence="5" type="ORF">HK100_010141</name>
</gene>
<dbReference type="PANTHER" id="PTHR40621:SF6">
    <property type="entry name" value="AP-1-LIKE TRANSCRIPTION FACTOR YAP1-RELATED"/>
    <property type="match status" value="1"/>
</dbReference>
<protein>
    <recommendedName>
        <fullName evidence="7">BZIP domain-containing protein</fullName>
    </recommendedName>
</protein>
<name>A0AAD5SLD9_9FUNG</name>
<dbReference type="EMBL" id="JADGJH010005479">
    <property type="protein sequence ID" value="KAJ3080422.1"/>
    <property type="molecule type" value="Genomic_DNA"/>
</dbReference>
<dbReference type="InterPro" id="IPR050936">
    <property type="entry name" value="AP-1-like"/>
</dbReference>